<keyword evidence="6" id="KW-0472">Membrane</keyword>
<dbReference type="eggNOG" id="KOG1187">
    <property type="taxonomic scope" value="Eukaryota"/>
</dbReference>
<dbReference type="GO" id="GO:0005886">
    <property type="term" value="C:plasma membrane"/>
    <property type="evidence" value="ECO:0000318"/>
    <property type="project" value="GO_Central"/>
</dbReference>
<dbReference type="GO" id="GO:0005524">
    <property type="term" value="F:ATP binding"/>
    <property type="evidence" value="ECO:0007669"/>
    <property type="project" value="UniProtKB-UniRule"/>
</dbReference>
<protein>
    <recommendedName>
        <fullName evidence="2">non-specific serine/threonine protein kinase</fullName>
        <ecNumber evidence="2">2.7.11.1</ecNumber>
    </recommendedName>
</protein>
<dbReference type="PANTHER" id="PTHR47460">
    <property type="entry name" value="SERINE/THREONINE-PROTEIN KINASE-LIKE PROTEIN ACR4"/>
    <property type="match status" value="1"/>
</dbReference>
<evidence type="ECO:0000313" key="13">
    <source>
        <dbReference type="EMBL" id="EFJ05297.1"/>
    </source>
</evidence>
<evidence type="ECO:0000256" key="7">
    <source>
        <dbReference type="ARBA" id="ARBA00023157"/>
    </source>
</evidence>
<dbReference type="Proteomes" id="UP000001514">
    <property type="component" value="Unassembled WGS sequence"/>
</dbReference>
<evidence type="ECO:0000313" key="14">
    <source>
        <dbReference type="Proteomes" id="UP000001514"/>
    </source>
</evidence>
<proteinExistence type="predicted"/>
<keyword evidence="12" id="KW-0547">Nucleotide-binding</keyword>
<dbReference type="GO" id="GO:0004672">
    <property type="term" value="F:protein kinase activity"/>
    <property type="evidence" value="ECO:0000318"/>
    <property type="project" value="GO_Central"/>
</dbReference>
<dbReference type="Gramene" id="EFJ05297">
    <property type="protein sequence ID" value="EFJ05297"/>
    <property type="gene ID" value="SELMODRAFT_431673"/>
</dbReference>
<dbReference type="Gene3D" id="3.30.200.20">
    <property type="entry name" value="Phosphorylase Kinase, domain 1"/>
    <property type="match status" value="1"/>
</dbReference>
<feature type="binding site" evidence="12">
    <location>
        <position position="289"/>
    </location>
    <ligand>
        <name>ATP</name>
        <dbReference type="ChEBI" id="CHEBI:30616"/>
    </ligand>
</feature>
<keyword evidence="14" id="KW-1185">Reference proteome</keyword>
<sequence>MELAEQACILDVNIRLLQAPILSITFLGTIQAIPTTHHFVFATFQKWKGFGVDLEGVPPRLGPGMPASSQKPLPGPNLHPLIRHHYNYEDYFGYHSGSKLWLHDHARFTVDSQLFHSKKYRFLLAISSGASHACAIRSYDNRADCWGSINSSTVPNQDFVSISSGSGFSCGLTLDGATACWGEVPGAIPKPANDKKFMALFAGAYVVCGITAQAGETLCWGAMGILVYLKCGAAKFGKINDSGHGVVCLSASELQAATNNYCDDSILGKGSFATVYKGVLHNGRQVAIKQAKASTRLAVPLEPEPLYRAVKLALECTKASGKERPSMSHVAKTLEEVLEAVVLDIYLYVSFSPLHTFGEKKVADFE</sequence>
<dbReference type="SUPFAM" id="SSF56112">
    <property type="entry name" value="Protein kinase-like (PK-like)"/>
    <property type="match status" value="1"/>
</dbReference>
<dbReference type="SUPFAM" id="SSF50985">
    <property type="entry name" value="RCC1/BLIP-II"/>
    <property type="match status" value="1"/>
</dbReference>
<evidence type="ECO:0000256" key="1">
    <source>
        <dbReference type="ARBA" id="ARBA00004479"/>
    </source>
</evidence>
<dbReference type="InterPro" id="IPR011009">
    <property type="entry name" value="Kinase-like_dom_sf"/>
</dbReference>
<gene>
    <name evidence="13" type="ORF">SELMODRAFT_431673</name>
</gene>
<dbReference type="AlphaFoldDB" id="D8TDE6"/>
<dbReference type="EMBL" id="GL377729">
    <property type="protein sequence ID" value="EFJ05297.1"/>
    <property type="molecule type" value="Genomic_DNA"/>
</dbReference>
<dbReference type="GO" id="GO:0004674">
    <property type="term" value="F:protein serine/threonine kinase activity"/>
    <property type="evidence" value="ECO:0007669"/>
    <property type="project" value="UniProtKB-KW"/>
</dbReference>
<keyword evidence="9" id="KW-0325">Glycoprotein</keyword>
<keyword evidence="8" id="KW-0675">Receptor</keyword>
<dbReference type="PANTHER" id="PTHR47460:SF1">
    <property type="entry name" value="SERINE_THREONINE-PROTEIN KINASE-LIKE PROTEIN ACR4"/>
    <property type="match status" value="1"/>
</dbReference>
<name>D8TDE6_SELML</name>
<evidence type="ECO:0000256" key="9">
    <source>
        <dbReference type="ARBA" id="ARBA00023180"/>
    </source>
</evidence>
<keyword evidence="12" id="KW-0067">ATP-binding</keyword>
<dbReference type="Gene3D" id="2.130.10.30">
    <property type="entry name" value="Regulator of chromosome condensation 1/beta-lactamase-inhibitor protein II"/>
    <property type="match status" value="1"/>
</dbReference>
<evidence type="ECO:0000256" key="2">
    <source>
        <dbReference type="ARBA" id="ARBA00012513"/>
    </source>
</evidence>
<dbReference type="InterPro" id="IPR017441">
    <property type="entry name" value="Protein_kinase_ATP_BS"/>
</dbReference>
<dbReference type="EC" id="2.7.11.1" evidence="2"/>
<evidence type="ECO:0000256" key="10">
    <source>
        <dbReference type="ARBA" id="ARBA00047899"/>
    </source>
</evidence>
<dbReference type="HOGENOM" id="CLU_757383_0_0_1"/>
<reference evidence="13 14" key="1">
    <citation type="journal article" date="2011" name="Science">
        <title>The Selaginella genome identifies genetic changes associated with the evolution of vascular plants.</title>
        <authorList>
            <person name="Banks J.A."/>
            <person name="Nishiyama T."/>
            <person name="Hasebe M."/>
            <person name="Bowman J.L."/>
            <person name="Gribskov M."/>
            <person name="dePamphilis C."/>
            <person name="Albert V.A."/>
            <person name="Aono N."/>
            <person name="Aoyama T."/>
            <person name="Ambrose B.A."/>
            <person name="Ashton N.W."/>
            <person name="Axtell M.J."/>
            <person name="Barker E."/>
            <person name="Barker M.S."/>
            <person name="Bennetzen J.L."/>
            <person name="Bonawitz N.D."/>
            <person name="Chapple C."/>
            <person name="Cheng C."/>
            <person name="Correa L.G."/>
            <person name="Dacre M."/>
            <person name="DeBarry J."/>
            <person name="Dreyer I."/>
            <person name="Elias M."/>
            <person name="Engstrom E.M."/>
            <person name="Estelle M."/>
            <person name="Feng L."/>
            <person name="Finet C."/>
            <person name="Floyd S.K."/>
            <person name="Frommer W.B."/>
            <person name="Fujita T."/>
            <person name="Gramzow L."/>
            <person name="Gutensohn M."/>
            <person name="Harholt J."/>
            <person name="Hattori M."/>
            <person name="Heyl A."/>
            <person name="Hirai T."/>
            <person name="Hiwatashi Y."/>
            <person name="Ishikawa M."/>
            <person name="Iwata M."/>
            <person name="Karol K.G."/>
            <person name="Koehler B."/>
            <person name="Kolukisaoglu U."/>
            <person name="Kubo M."/>
            <person name="Kurata T."/>
            <person name="Lalonde S."/>
            <person name="Li K."/>
            <person name="Li Y."/>
            <person name="Litt A."/>
            <person name="Lyons E."/>
            <person name="Manning G."/>
            <person name="Maruyama T."/>
            <person name="Michael T.P."/>
            <person name="Mikami K."/>
            <person name="Miyazaki S."/>
            <person name="Morinaga S."/>
            <person name="Murata T."/>
            <person name="Mueller-Roeber B."/>
            <person name="Nelson D.R."/>
            <person name="Obara M."/>
            <person name="Oguri Y."/>
            <person name="Olmstead R.G."/>
            <person name="Onodera N."/>
            <person name="Petersen B.L."/>
            <person name="Pils B."/>
            <person name="Prigge M."/>
            <person name="Rensing S.A."/>
            <person name="Riano-Pachon D.M."/>
            <person name="Roberts A.W."/>
            <person name="Sato Y."/>
            <person name="Scheller H.V."/>
            <person name="Schulz B."/>
            <person name="Schulz C."/>
            <person name="Shakirov E.V."/>
            <person name="Shibagaki N."/>
            <person name="Shinohara N."/>
            <person name="Shippen D.E."/>
            <person name="Soerensen I."/>
            <person name="Sotooka R."/>
            <person name="Sugimoto N."/>
            <person name="Sugita M."/>
            <person name="Sumikawa N."/>
            <person name="Tanurdzic M."/>
            <person name="Theissen G."/>
            <person name="Ulvskov P."/>
            <person name="Wakazuki S."/>
            <person name="Weng J.K."/>
            <person name="Willats W.W."/>
            <person name="Wipf D."/>
            <person name="Wolf P.G."/>
            <person name="Yang L."/>
            <person name="Zimmer A.D."/>
            <person name="Zhu Q."/>
            <person name="Mitros T."/>
            <person name="Hellsten U."/>
            <person name="Loque D."/>
            <person name="Otillar R."/>
            <person name="Salamov A."/>
            <person name="Schmutz J."/>
            <person name="Shapiro H."/>
            <person name="Lindquist E."/>
            <person name="Lucas S."/>
            <person name="Rokhsar D."/>
            <person name="Grigoriev I.V."/>
        </authorList>
    </citation>
    <scope>NUCLEOTIDE SEQUENCE [LARGE SCALE GENOMIC DNA]</scope>
</reference>
<evidence type="ECO:0000256" key="11">
    <source>
        <dbReference type="ARBA" id="ARBA00048679"/>
    </source>
</evidence>
<evidence type="ECO:0000256" key="8">
    <source>
        <dbReference type="ARBA" id="ARBA00023170"/>
    </source>
</evidence>
<evidence type="ECO:0000256" key="4">
    <source>
        <dbReference type="ARBA" id="ARBA00022729"/>
    </source>
</evidence>
<evidence type="ECO:0000256" key="3">
    <source>
        <dbReference type="ARBA" id="ARBA00022692"/>
    </source>
</evidence>
<keyword evidence="7" id="KW-1015">Disulfide bond</keyword>
<evidence type="ECO:0000256" key="5">
    <source>
        <dbReference type="ARBA" id="ARBA00022989"/>
    </source>
</evidence>
<dbReference type="InParanoid" id="D8TDE6"/>
<keyword evidence="3" id="KW-0812">Transmembrane</keyword>
<accession>D8TDE6</accession>
<comment type="catalytic activity">
    <reaction evidence="10">
        <text>L-threonyl-[protein] + ATP = O-phospho-L-threonyl-[protein] + ADP + H(+)</text>
        <dbReference type="Rhea" id="RHEA:46608"/>
        <dbReference type="Rhea" id="RHEA-COMP:11060"/>
        <dbReference type="Rhea" id="RHEA-COMP:11605"/>
        <dbReference type="ChEBI" id="CHEBI:15378"/>
        <dbReference type="ChEBI" id="CHEBI:30013"/>
        <dbReference type="ChEBI" id="CHEBI:30616"/>
        <dbReference type="ChEBI" id="CHEBI:61977"/>
        <dbReference type="ChEBI" id="CHEBI:456216"/>
        <dbReference type="EC" id="2.7.11.1"/>
    </reaction>
</comment>
<keyword evidence="4" id="KW-0732">Signal</keyword>
<evidence type="ECO:0000256" key="6">
    <source>
        <dbReference type="ARBA" id="ARBA00023136"/>
    </source>
</evidence>
<comment type="catalytic activity">
    <reaction evidence="11">
        <text>L-seryl-[protein] + ATP = O-phospho-L-seryl-[protein] + ADP + H(+)</text>
        <dbReference type="Rhea" id="RHEA:17989"/>
        <dbReference type="Rhea" id="RHEA-COMP:9863"/>
        <dbReference type="Rhea" id="RHEA-COMP:11604"/>
        <dbReference type="ChEBI" id="CHEBI:15378"/>
        <dbReference type="ChEBI" id="CHEBI:29999"/>
        <dbReference type="ChEBI" id="CHEBI:30616"/>
        <dbReference type="ChEBI" id="CHEBI:83421"/>
        <dbReference type="ChEBI" id="CHEBI:456216"/>
        <dbReference type="EC" id="2.7.11.1"/>
    </reaction>
</comment>
<dbReference type="InterPro" id="IPR009091">
    <property type="entry name" value="RCC1/BLIP-II"/>
</dbReference>
<dbReference type="GO" id="GO:0009786">
    <property type="term" value="P:regulation of asymmetric cell division"/>
    <property type="evidence" value="ECO:0000318"/>
    <property type="project" value="GO_Central"/>
</dbReference>
<keyword evidence="5" id="KW-1133">Transmembrane helix</keyword>
<organism evidence="14">
    <name type="scientific">Selaginella moellendorffii</name>
    <name type="common">Spikemoss</name>
    <dbReference type="NCBI Taxonomy" id="88036"/>
    <lineage>
        <taxon>Eukaryota</taxon>
        <taxon>Viridiplantae</taxon>
        <taxon>Streptophyta</taxon>
        <taxon>Embryophyta</taxon>
        <taxon>Tracheophyta</taxon>
        <taxon>Lycopodiopsida</taxon>
        <taxon>Selaginellales</taxon>
        <taxon>Selaginellaceae</taxon>
        <taxon>Selaginella</taxon>
    </lineage>
</organism>
<dbReference type="PROSITE" id="PS00107">
    <property type="entry name" value="PROTEIN_KINASE_ATP"/>
    <property type="match status" value="1"/>
</dbReference>
<dbReference type="KEGG" id="smo:SELMODRAFT_431673"/>
<evidence type="ECO:0000256" key="12">
    <source>
        <dbReference type="PROSITE-ProRule" id="PRU10141"/>
    </source>
</evidence>
<comment type="subcellular location">
    <subcellularLocation>
        <location evidence="1">Membrane</location>
        <topology evidence="1">Single-pass type I membrane protein</topology>
    </subcellularLocation>
</comment>
<dbReference type="GO" id="GO:0090392">
    <property type="term" value="P:sepal giant cell differentiation"/>
    <property type="evidence" value="ECO:0000318"/>
    <property type="project" value="GO_Central"/>
</dbReference>